<evidence type="ECO:0000313" key="1">
    <source>
        <dbReference type="EMBL" id="KAH3794107.1"/>
    </source>
</evidence>
<reference evidence="1" key="2">
    <citation type="submission" date="2020-11" db="EMBL/GenBank/DDBJ databases">
        <authorList>
            <person name="McCartney M.A."/>
            <person name="Auch B."/>
            <person name="Kono T."/>
            <person name="Mallez S."/>
            <person name="Becker A."/>
            <person name="Gohl D.M."/>
            <person name="Silverstein K.A.T."/>
            <person name="Koren S."/>
            <person name="Bechman K.B."/>
            <person name="Herman A."/>
            <person name="Abrahante J.E."/>
            <person name="Garbe J."/>
        </authorList>
    </citation>
    <scope>NUCLEOTIDE SEQUENCE</scope>
    <source>
        <strain evidence="1">Duluth1</strain>
        <tissue evidence="1">Whole animal</tissue>
    </source>
</reference>
<evidence type="ECO:0000313" key="2">
    <source>
        <dbReference type="Proteomes" id="UP000828390"/>
    </source>
</evidence>
<gene>
    <name evidence="1" type="ORF">DPMN_147638</name>
</gene>
<keyword evidence="2" id="KW-1185">Reference proteome</keyword>
<organism evidence="1 2">
    <name type="scientific">Dreissena polymorpha</name>
    <name type="common">Zebra mussel</name>
    <name type="synonym">Mytilus polymorpha</name>
    <dbReference type="NCBI Taxonomy" id="45954"/>
    <lineage>
        <taxon>Eukaryota</taxon>
        <taxon>Metazoa</taxon>
        <taxon>Spiralia</taxon>
        <taxon>Lophotrochozoa</taxon>
        <taxon>Mollusca</taxon>
        <taxon>Bivalvia</taxon>
        <taxon>Autobranchia</taxon>
        <taxon>Heteroconchia</taxon>
        <taxon>Euheterodonta</taxon>
        <taxon>Imparidentia</taxon>
        <taxon>Neoheterodontei</taxon>
        <taxon>Myida</taxon>
        <taxon>Dreissenoidea</taxon>
        <taxon>Dreissenidae</taxon>
        <taxon>Dreissena</taxon>
    </lineage>
</organism>
<reference evidence="1" key="1">
    <citation type="journal article" date="2019" name="bioRxiv">
        <title>The Genome of the Zebra Mussel, Dreissena polymorpha: A Resource for Invasive Species Research.</title>
        <authorList>
            <person name="McCartney M.A."/>
            <person name="Auch B."/>
            <person name="Kono T."/>
            <person name="Mallez S."/>
            <person name="Zhang Y."/>
            <person name="Obille A."/>
            <person name="Becker A."/>
            <person name="Abrahante J.E."/>
            <person name="Garbe J."/>
            <person name="Badalamenti J.P."/>
            <person name="Herman A."/>
            <person name="Mangelson H."/>
            <person name="Liachko I."/>
            <person name="Sullivan S."/>
            <person name="Sone E.D."/>
            <person name="Koren S."/>
            <person name="Silverstein K.A.T."/>
            <person name="Beckman K.B."/>
            <person name="Gohl D.M."/>
        </authorList>
    </citation>
    <scope>NUCLEOTIDE SEQUENCE</scope>
    <source>
        <strain evidence="1">Duluth1</strain>
        <tissue evidence="1">Whole animal</tissue>
    </source>
</reference>
<protein>
    <submittedName>
        <fullName evidence="1">Uncharacterized protein</fullName>
    </submittedName>
</protein>
<name>A0A9D4J3J9_DREPO</name>
<proteinExistence type="predicted"/>
<dbReference type="AlphaFoldDB" id="A0A9D4J3J9"/>
<sequence length="70" mass="8062">MRISIGTFNITTFGTQQPEFDDIHLDVRNNVGALTFKNVGSMPHESEIHIYMRNNEGTWKFMNFGTKQPT</sequence>
<dbReference type="Proteomes" id="UP000828390">
    <property type="component" value="Unassembled WGS sequence"/>
</dbReference>
<dbReference type="EMBL" id="JAIWYP010000007">
    <property type="protein sequence ID" value="KAH3794107.1"/>
    <property type="molecule type" value="Genomic_DNA"/>
</dbReference>
<accession>A0A9D4J3J9</accession>
<comment type="caution">
    <text evidence="1">The sequence shown here is derived from an EMBL/GenBank/DDBJ whole genome shotgun (WGS) entry which is preliminary data.</text>
</comment>